<reference evidence="1 2" key="1">
    <citation type="submission" date="2019-03" db="EMBL/GenBank/DDBJ databases">
        <title>Genomic analyses of the natural microbiome of Caenorhabditis elegans.</title>
        <authorList>
            <person name="Samuel B."/>
        </authorList>
    </citation>
    <scope>NUCLEOTIDE SEQUENCE [LARGE SCALE GENOMIC DNA]</scope>
    <source>
        <strain evidence="1 2">JUb18</strain>
    </source>
</reference>
<sequence length="99" mass="10645">MSVLRDSQDAAGESFDLIAHDLPGLKGVTSYGTPVRLIAELRVFRGVQSGAAIPARSTVYDVMRPGRTRMDSGLVKDIVLALGADEAEAERWVDRCAQA</sequence>
<name>A0A4R6RVS9_9MICO</name>
<organism evidence="1 2">
    <name type="scientific">Leucobacter luti</name>
    <dbReference type="NCBI Taxonomy" id="340320"/>
    <lineage>
        <taxon>Bacteria</taxon>
        <taxon>Bacillati</taxon>
        <taxon>Actinomycetota</taxon>
        <taxon>Actinomycetes</taxon>
        <taxon>Micrococcales</taxon>
        <taxon>Microbacteriaceae</taxon>
        <taxon>Leucobacter</taxon>
    </lineage>
</organism>
<accession>A0A4R6RVS9</accession>
<evidence type="ECO:0000313" key="2">
    <source>
        <dbReference type="Proteomes" id="UP000295601"/>
    </source>
</evidence>
<dbReference type="AlphaFoldDB" id="A0A4R6RVS9"/>
<dbReference type="OrthoDB" id="7628974at2"/>
<proteinExistence type="predicted"/>
<dbReference type="RefSeq" id="WP_133617268.1">
    <property type="nucleotide sequence ID" value="NZ_SNYA01000006.1"/>
</dbReference>
<dbReference type="Proteomes" id="UP000295601">
    <property type="component" value="Unassembled WGS sequence"/>
</dbReference>
<gene>
    <name evidence="1" type="ORF">EDF62_2550</name>
</gene>
<keyword evidence="2" id="KW-1185">Reference proteome</keyword>
<dbReference type="EMBL" id="SNYA01000006">
    <property type="protein sequence ID" value="TDP90894.1"/>
    <property type="molecule type" value="Genomic_DNA"/>
</dbReference>
<comment type="caution">
    <text evidence="1">The sequence shown here is derived from an EMBL/GenBank/DDBJ whole genome shotgun (WGS) entry which is preliminary data.</text>
</comment>
<evidence type="ECO:0000313" key="1">
    <source>
        <dbReference type="EMBL" id="TDP90894.1"/>
    </source>
</evidence>
<protein>
    <submittedName>
        <fullName evidence="1">Uncharacterized protein</fullName>
    </submittedName>
</protein>